<keyword evidence="2" id="KW-1185">Reference proteome</keyword>
<protein>
    <submittedName>
        <fullName evidence="1">Uncharacterized protein</fullName>
    </submittedName>
</protein>
<comment type="caution">
    <text evidence="1">The sequence shown here is derived from an EMBL/GenBank/DDBJ whole genome shotgun (WGS) entry which is preliminary data.</text>
</comment>
<gene>
    <name evidence="1" type="ORF">V6N12_033715</name>
</gene>
<proteinExistence type="predicted"/>
<evidence type="ECO:0000313" key="1">
    <source>
        <dbReference type="EMBL" id="KAK8493140.1"/>
    </source>
</evidence>
<accession>A0ABR2AIJ2</accession>
<dbReference type="Proteomes" id="UP001472677">
    <property type="component" value="Unassembled WGS sequence"/>
</dbReference>
<dbReference type="EMBL" id="JBBPBM010000643">
    <property type="protein sequence ID" value="KAK8493140.1"/>
    <property type="molecule type" value="Genomic_DNA"/>
</dbReference>
<organism evidence="1 2">
    <name type="scientific">Hibiscus sabdariffa</name>
    <name type="common">roselle</name>
    <dbReference type="NCBI Taxonomy" id="183260"/>
    <lineage>
        <taxon>Eukaryota</taxon>
        <taxon>Viridiplantae</taxon>
        <taxon>Streptophyta</taxon>
        <taxon>Embryophyta</taxon>
        <taxon>Tracheophyta</taxon>
        <taxon>Spermatophyta</taxon>
        <taxon>Magnoliopsida</taxon>
        <taxon>eudicotyledons</taxon>
        <taxon>Gunneridae</taxon>
        <taxon>Pentapetalae</taxon>
        <taxon>rosids</taxon>
        <taxon>malvids</taxon>
        <taxon>Malvales</taxon>
        <taxon>Malvaceae</taxon>
        <taxon>Malvoideae</taxon>
        <taxon>Hibiscus</taxon>
    </lineage>
</organism>
<name>A0ABR2AIJ2_9ROSI</name>
<evidence type="ECO:0000313" key="2">
    <source>
        <dbReference type="Proteomes" id="UP001472677"/>
    </source>
</evidence>
<reference evidence="1 2" key="1">
    <citation type="journal article" date="2024" name="G3 (Bethesda)">
        <title>Genome assembly of Hibiscus sabdariffa L. provides insights into metabolisms of medicinal natural products.</title>
        <authorList>
            <person name="Kim T."/>
        </authorList>
    </citation>
    <scope>NUCLEOTIDE SEQUENCE [LARGE SCALE GENOMIC DNA]</scope>
    <source>
        <strain evidence="1">TK-2024</strain>
        <tissue evidence="1">Old leaves</tissue>
    </source>
</reference>
<sequence>MSNPMGRLKFLLLDSNALANPIICDGEIVFMDPNETNRTEVSGFESNQSLQMLRSLFVRALFSIGNKELALHKQSLLSNCKVLALKWVLEGRRRG</sequence>